<dbReference type="Gene3D" id="1.20.1250.20">
    <property type="entry name" value="MFS general substrate transporter like domains"/>
    <property type="match status" value="1"/>
</dbReference>
<comment type="subcellular location">
    <subcellularLocation>
        <location evidence="1">Membrane</location>
        <topology evidence="1">Multi-pass membrane protein</topology>
    </subcellularLocation>
</comment>
<reference evidence="9 10" key="1">
    <citation type="journal article" date="2019" name="Sci. Rep.">
        <title>Orb-weaving spider Araneus ventricosus genome elucidates the spidroin gene catalogue.</title>
        <authorList>
            <person name="Kono N."/>
            <person name="Nakamura H."/>
            <person name="Ohtoshi R."/>
            <person name="Moran D.A.P."/>
            <person name="Shinohara A."/>
            <person name="Yoshida Y."/>
            <person name="Fujiwara M."/>
            <person name="Mori M."/>
            <person name="Tomita M."/>
            <person name="Arakawa K."/>
        </authorList>
    </citation>
    <scope>NUCLEOTIDE SEQUENCE [LARGE SCALE GENOMIC DNA]</scope>
</reference>
<protein>
    <submittedName>
        <fullName evidence="9">Inorganic phosphate cotransporter</fullName>
    </submittedName>
</protein>
<feature type="transmembrane region" description="Helical" evidence="8">
    <location>
        <begin position="127"/>
        <end position="146"/>
    </location>
</feature>
<feature type="transmembrane region" description="Helical" evidence="8">
    <location>
        <begin position="183"/>
        <end position="208"/>
    </location>
</feature>
<evidence type="ECO:0000256" key="8">
    <source>
        <dbReference type="SAM" id="Phobius"/>
    </source>
</evidence>
<dbReference type="GO" id="GO:0006820">
    <property type="term" value="P:monoatomic anion transport"/>
    <property type="evidence" value="ECO:0007669"/>
    <property type="project" value="TreeGrafter"/>
</dbReference>
<dbReference type="Pfam" id="PF07690">
    <property type="entry name" value="MFS_1"/>
    <property type="match status" value="1"/>
</dbReference>
<dbReference type="PANTHER" id="PTHR11662:SF399">
    <property type="entry name" value="FI19708P1-RELATED"/>
    <property type="match status" value="1"/>
</dbReference>
<evidence type="ECO:0000313" key="10">
    <source>
        <dbReference type="Proteomes" id="UP000499080"/>
    </source>
</evidence>
<dbReference type="InterPro" id="IPR011701">
    <property type="entry name" value="MFS"/>
</dbReference>
<dbReference type="PANTHER" id="PTHR11662">
    <property type="entry name" value="SOLUTE CARRIER FAMILY 17"/>
    <property type="match status" value="1"/>
</dbReference>
<dbReference type="SUPFAM" id="SSF103473">
    <property type="entry name" value="MFS general substrate transporter"/>
    <property type="match status" value="1"/>
</dbReference>
<keyword evidence="10" id="KW-1185">Reference proteome</keyword>
<keyword evidence="5 8" id="KW-1133">Transmembrane helix</keyword>
<feature type="region of interest" description="Disordered" evidence="7">
    <location>
        <begin position="253"/>
        <end position="274"/>
    </location>
</feature>
<evidence type="ECO:0000256" key="3">
    <source>
        <dbReference type="ARBA" id="ARBA00022692"/>
    </source>
</evidence>
<evidence type="ECO:0000256" key="5">
    <source>
        <dbReference type="ARBA" id="ARBA00022989"/>
    </source>
</evidence>
<evidence type="ECO:0000256" key="4">
    <source>
        <dbReference type="ARBA" id="ARBA00022847"/>
    </source>
</evidence>
<evidence type="ECO:0000256" key="6">
    <source>
        <dbReference type="ARBA" id="ARBA00023136"/>
    </source>
</evidence>
<keyword evidence="6 8" id="KW-0472">Membrane</keyword>
<dbReference type="OrthoDB" id="2985014at2759"/>
<gene>
    <name evidence="9" type="primary">Picot_1</name>
    <name evidence="9" type="ORF">AVEN_95445_1</name>
</gene>
<comment type="caution">
    <text evidence="9">The sequence shown here is derived from an EMBL/GenBank/DDBJ whole genome shotgun (WGS) entry which is preliminary data.</text>
</comment>
<proteinExistence type="predicted"/>
<feature type="transmembrane region" description="Helical" evidence="8">
    <location>
        <begin position="220"/>
        <end position="239"/>
    </location>
</feature>
<dbReference type="FunFam" id="1.20.1250.20:FF:000003">
    <property type="entry name" value="Solute carrier family 17 member 3"/>
    <property type="match status" value="1"/>
</dbReference>
<evidence type="ECO:0000313" key="9">
    <source>
        <dbReference type="EMBL" id="GBM03563.1"/>
    </source>
</evidence>
<sequence length="274" mass="30382">MSAQQLQYMRHIGDRVNREHSEIPSISRISEATILIGASAVPWKDILTSRFVWALVITHFGQNWGFYTLLTELPTYLAEILHFDIKKNGVLSALPYLMQACLAICASFIADSLRASGRFRINTIRKWFNSIAFFSPALCIGLVAYIGCRPTAIIILLIVSSGLNGLCNSGFRVTHVDMSPEFAGILMGITNCIANFSGFLAPAYVGFITQSGQTLNNWKIVFLTTSAVYVVTGLVYNFFCSAELQPWGAARSTGRRSVDEHNDNIRTTIKDNPR</sequence>
<feature type="compositionally biased region" description="Basic and acidic residues" evidence="7">
    <location>
        <begin position="256"/>
        <end position="274"/>
    </location>
</feature>
<dbReference type="Proteomes" id="UP000499080">
    <property type="component" value="Unassembled WGS sequence"/>
</dbReference>
<feature type="transmembrane region" description="Helical" evidence="8">
    <location>
        <begin position="90"/>
        <end position="115"/>
    </location>
</feature>
<feature type="transmembrane region" description="Helical" evidence="8">
    <location>
        <begin position="51"/>
        <end position="70"/>
    </location>
</feature>
<evidence type="ECO:0000256" key="2">
    <source>
        <dbReference type="ARBA" id="ARBA00022448"/>
    </source>
</evidence>
<dbReference type="GO" id="GO:0015293">
    <property type="term" value="F:symporter activity"/>
    <property type="evidence" value="ECO:0007669"/>
    <property type="project" value="UniProtKB-KW"/>
</dbReference>
<dbReference type="EMBL" id="BGPR01000192">
    <property type="protein sequence ID" value="GBM03563.1"/>
    <property type="molecule type" value="Genomic_DNA"/>
</dbReference>
<dbReference type="GO" id="GO:0016020">
    <property type="term" value="C:membrane"/>
    <property type="evidence" value="ECO:0007669"/>
    <property type="project" value="UniProtKB-SubCell"/>
</dbReference>
<dbReference type="AlphaFoldDB" id="A0A4Y2CGT2"/>
<keyword evidence="4" id="KW-0769">Symport</keyword>
<organism evidence="9 10">
    <name type="scientific">Araneus ventricosus</name>
    <name type="common">Orbweaver spider</name>
    <name type="synonym">Epeira ventricosa</name>
    <dbReference type="NCBI Taxonomy" id="182803"/>
    <lineage>
        <taxon>Eukaryota</taxon>
        <taxon>Metazoa</taxon>
        <taxon>Ecdysozoa</taxon>
        <taxon>Arthropoda</taxon>
        <taxon>Chelicerata</taxon>
        <taxon>Arachnida</taxon>
        <taxon>Araneae</taxon>
        <taxon>Araneomorphae</taxon>
        <taxon>Entelegynae</taxon>
        <taxon>Araneoidea</taxon>
        <taxon>Araneidae</taxon>
        <taxon>Araneus</taxon>
    </lineage>
</organism>
<feature type="transmembrane region" description="Helical" evidence="8">
    <location>
        <begin position="152"/>
        <end position="171"/>
    </location>
</feature>
<keyword evidence="3 8" id="KW-0812">Transmembrane</keyword>
<evidence type="ECO:0000256" key="1">
    <source>
        <dbReference type="ARBA" id="ARBA00004141"/>
    </source>
</evidence>
<keyword evidence="2" id="KW-0813">Transport</keyword>
<evidence type="ECO:0000256" key="7">
    <source>
        <dbReference type="SAM" id="MobiDB-lite"/>
    </source>
</evidence>
<dbReference type="InterPro" id="IPR036259">
    <property type="entry name" value="MFS_trans_sf"/>
</dbReference>
<dbReference type="InterPro" id="IPR050382">
    <property type="entry name" value="MFS_Na/Anion_cotransporter"/>
</dbReference>
<accession>A0A4Y2CGT2</accession>
<name>A0A4Y2CGT2_ARAVE</name>